<dbReference type="PANTHER" id="PTHR33332">
    <property type="entry name" value="REVERSE TRANSCRIPTASE DOMAIN-CONTAINING PROTEIN"/>
    <property type="match status" value="1"/>
</dbReference>
<accession>A0ABC9WJA8</accession>
<comment type="caution">
    <text evidence="1">The sequence shown here is derived from an EMBL/GenBank/DDBJ whole genome shotgun (WGS) entry which is preliminary data.</text>
</comment>
<reference evidence="1 2" key="1">
    <citation type="submission" date="2024-06" db="EMBL/GenBank/DDBJ databases">
        <title>The draft genome of Grus japonensis, version 3.</title>
        <authorList>
            <person name="Nabeshima K."/>
            <person name="Suzuki S."/>
            <person name="Onuma M."/>
        </authorList>
    </citation>
    <scope>NUCLEOTIDE SEQUENCE [LARGE SCALE GENOMIC DNA]</scope>
    <source>
        <strain evidence="1 2">451A</strain>
    </source>
</reference>
<gene>
    <name evidence="1" type="ORF">GRJ2_001019200</name>
</gene>
<evidence type="ECO:0000313" key="1">
    <source>
        <dbReference type="EMBL" id="GAB0185539.1"/>
    </source>
</evidence>
<dbReference type="AlphaFoldDB" id="A0ABC9WJA8"/>
<protein>
    <submittedName>
        <fullName evidence="1">Uncharacterized protein</fullName>
    </submittedName>
</protein>
<proteinExistence type="predicted"/>
<keyword evidence="2" id="KW-1185">Reference proteome</keyword>
<organism evidence="1 2">
    <name type="scientific">Grus japonensis</name>
    <name type="common">Japanese crane</name>
    <name type="synonym">Red-crowned crane</name>
    <dbReference type="NCBI Taxonomy" id="30415"/>
    <lineage>
        <taxon>Eukaryota</taxon>
        <taxon>Metazoa</taxon>
        <taxon>Chordata</taxon>
        <taxon>Craniata</taxon>
        <taxon>Vertebrata</taxon>
        <taxon>Euteleostomi</taxon>
        <taxon>Archelosauria</taxon>
        <taxon>Archosauria</taxon>
        <taxon>Dinosauria</taxon>
        <taxon>Saurischia</taxon>
        <taxon>Theropoda</taxon>
        <taxon>Coelurosauria</taxon>
        <taxon>Aves</taxon>
        <taxon>Neognathae</taxon>
        <taxon>Neoaves</taxon>
        <taxon>Gruiformes</taxon>
        <taxon>Gruidae</taxon>
        <taxon>Grus</taxon>
    </lineage>
</organism>
<sequence length="98" mass="11141">MGQGNPRYQYSLGDIGIESSPEEKGLGVLVDEKLNVTRQCMLTTQKADHILGCIKTSVTSRSRKVILPLYSALLLEYCIQLWSLQHRKKIDLLVQRRP</sequence>
<name>A0ABC9WJA8_GRUJA</name>
<dbReference type="EMBL" id="BAAFJT010000003">
    <property type="protein sequence ID" value="GAB0185539.1"/>
    <property type="molecule type" value="Genomic_DNA"/>
</dbReference>
<dbReference type="Proteomes" id="UP001623348">
    <property type="component" value="Unassembled WGS sequence"/>
</dbReference>
<evidence type="ECO:0000313" key="2">
    <source>
        <dbReference type="Proteomes" id="UP001623348"/>
    </source>
</evidence>